<keyword evidence="1" id="KW-0560">Oxidoreductase</keyword>
<dbReference type="Proteomes" id="UP000280792">
    <property type="component" value="Unassembled WGS sequence"/>
</dbReference>
<gene>
    <name evidence="3" type="ORF">D0544_10935</name>
</gene>
<evidence type="ECO:0000256" key="1">
    <source>
        <dbReference type="ARBA" id="ARBA00023002"/>
    </source>
</evidence>
<proteinExistence type="predicted"/>
<dbReference type="InterPro" id="IPR014419">
    <property type="entry name" value="HutZ"/>
</dbReference>
<feature type="domain" description="Pyridoxamine 5'-phosphate oxidase N-terminal" evidence="2">
    <location>
        <begin position="16"/>
        <end position="146"/>
    </location>
</feature>
<evidence type="ECO:0000259" key="2">
    <source>
        <dbReference type="Pfam" id="PF01243"/>
    </source>
</evidence>
<sequence>MTDNHKPKGEELPPSAQFKAFLQTRNSLMLATLDSDGMPLASYAPCYCDQESFFVFLSELAPHTAPLLKGGALSILLIEDEAQCNNPFRRVRLSCQARVQPIVRESEHWAPLIAQLQQRLGKTVQLLKQLGDFHLFRITPTHGTFVSGFGHAYRVQGLDSQSLEAISGR</sequence>
<dbReference type="PANTHER" id="PTHR35176">
    <property type="entry name" value="HEME OXYGENASE HI_0854-RELATED"/>
    <property type="match status" value="1"/>
</dbReference>
<keyword evidence="4" id="KW-1185">Reference proteome</keyword>
<dbReference type="EMBL" id="QWEZ01000002">
    <property type="protein sequence ID" value="RRJ82390.1"/>
    <property type="molecule type" value="Genomic_DNA"/>
</dbReference>
<dbReference type="InterPro" id="IPR011576">
    <property type="entry name" value="Pyridox_Oxase_N"/>
</dbReference>
<evidence type="ECO:0000313" key="4">
    <source>
        <dbReference type="Proteomes" id="UP000280792"/>
    </source>
</evidence>
<dbReference type="GO" id="GO:0016627">
    <property type="term" value="F:oxidoreductase activity, acting on the CH-CH group of donors"/>
    <property type="evidence" value="ECO:0007669"/>
    <property type="project" value="TreeGrafter"/>
</dbReference>
<dbReference type="Pfam" id="PF01243">
    <property type="entry name" value="PNPOx_N"/>
    <property type="match status" value="1"/>
</dbReference>
<comment type="caution">
    <text evidence="3">The sequence shown here is derived from an EMBL/GenBank/DDBJ whole genome shotgun (WGS) entry which is preliminary data.</text>
</comment>
<evidence type="ECO:0000313" key="3">
    <source>
        <dbReference type="EMBL" id="RRJ82390.1"/>
    </source>
</evidence>
<dbReference type="AlphaFoldDB" id="A0A3P3VI38"/>
<dbReference type="InterPro" id="IPR052019">
    <property type="entry name" value="F420H2_bilvrd_red/Heme_oxyg"/>
</dbReference>
<reference evidence="3 4" key="2">
    <citation type="submission" date="2018-12" db="EMBL/GenBank/DDBJ databases">
        <title>Simiduia agarivorans gen. nov., sp. nov., a marine, agarolytic bacterium isolated from shallow coastal water from Keelung, Taiwan.</title>
        <authorList>
            <person name="Shieh W.Y."/>
        </authorList>
    </citation>
    <scope>NUCLEOTIDE SEQUENCE [LARGE SCALE GENOMIC DNA]</scope>
    <source>
        <strain evidence="3 4">GTF-13</strain>
    </source>
</reference>
<dbReference type="GO" id="GO:0005829">
    <property type="term" value="C:cytosol"/>
    <property type="evidence" value="ECO:0007669"/>
    <property type="project" value="TreeGrafter"/>
</dbReference>
<organism evidence="3 4">
    <name type="scientific">Aestuariirhabdus litorea</name>
    <dbReference type="NCBI Taxonomy" id="2528527"/>
    <lineage>
        <taxon>Bacteria</taxon>
        <taxon>Pseudomonadati</taxon>
        <taxon>Pseudomonadota</taxon>
        <taxon>Gammaproteobacteria</taxon>
        <taxon>Oceanospirillales</taxon>
        <taxon>Aestuariirhabdaceae</taxon>
        <taxon>Aestuariirhabdus</taxon>
    </lineage>
</organism>
<dbReference type="InterPro" id="IPR012349">
    <property type="entry name" value="Split_barrel_FMN-bd"/>
</dbReference>
<accession>A0A3P3VI38</accession>
<protein>
    <submittedName>
        <fullName evidence="3">Heme utilization protein HutZ</fullName>
    </submittedName>
</protein>
<dbReference type="GO" id="GO:0070967">
    <property type="term" value="F:coenzyme F420 binding"/>
    <property type="evidence" value="ECO:0007669"/>
    <property type="project" value="TreeGrafter"/>
</dbReference>
<dbReference type="PIRSF" id="PIRSF004633">
    <property type="entry name" value="UCP_PLP_oxd"/>
    <property type="match status" value="1"/>
</dbReference>
<dbReference type="Gene3D" id="2.30.110.10">
    <property type="entry name" value="Electron Transport, Fmn-binding Protein, Chain A"/>
    <property type="match status" value="1"/>
</dbReference>
<reference evidence="3 4" key="1">
    <citation type="submission" date="2018-08" db="EMBL/GenBank/DDBJ databases">
        <authorList>
            <person name="Khan S.A."/>
        </authorList>
    </citation>
    <scope>NUCLEOTIDE SEQUENCE [LARGE SCALE GENOMIC DNA]</scope>
    <source>
        <strain evidence="3 4">GTF-13</strain>
    </source>
</reference>
<name>A0A3P3VI38_9GAMM</name>
<dbReference type="PANTHER" id="PTHR35176:SF6">
    <property type="entry name" value="HEME OXYGENASE HI_0854-RELATED"/>
    <property type="match status" value="1"/>
</dbReference>
<dbReference type="RefSeq" id="WP_125016099.1">
    <property type="nucleotide sequence ID" value="NZ_QWEZ01000002.1"/>
</dbReference>
<dbReference type="SUPFAM" id="SSF50475">
    <property type="entry name" value="FMN-binding split barrel"/>
    <property type="match status" value="1"/>
</dbReference>